<dbReference type="InterPro" id="IPR029021">
    <property type="entry name" value="Prot-tyrosine_phosphatase-like"/>
</dbReference>
<dbReference type="Pfam" id="PF22784">
    <property type="entry name" value="PTP-SAK"/>
    <property type="match status" value="1"/>
</dbReference>
<proteinExistence type="predicted"/>
<dbReference type="SUPFAM" id="SSF52799">
    <property type="entry name" value="(Phosphotyrosine protein) phosphatases II"/>
    <property type="match status" value="1"/>
</dbReference>
<dbReference type="InterPro" id="IPR000387">
    <property type="entry name" value="Tyr_Pase_dom"/>
</dbReference>
<organism evidence="3">
    <name type="scientific">Edafosvirus sp</name>
    <dbReference type="NCBI Taxonomy" id="2487765"/>
    <lineage>
        <taxon>Viruses</taxon>
        <taxon>Varidnaviria</taxon>
        <taxon>Bamfordvirae</taxon>
        <taxon>Nucleocytoviricota</taxon>
        <taxon>Megaviricetes</taxon>
        <taxon>Imitervirales</taxon>
        <taxon>Mimiviridae</taxon>
        <taxon>Klosneuvirinae</taxon>
    </lineage>
</organism>
<dbReference type="Gene3D" id="3.90.190.10">
    <property type="entry name" value="Protein tyrosine phosphatase superfamily"/>
    <property type="match status" value="1"/>
</dbReference>
<feature type="domain" description="Tyrosine specific protein phosphatases" evidence="2">
    <location>
        <begin position="81"/>
        <end position="137"/>
    </location>
</feature>
<protein>
    <recommendedName>
        <fullName evidence="2">Tyrosine specific protein phosphatases domain-containing protein</fullName>
    </recommendedName>
</protein>
<sequence>MLPHDKCNWIIKNKIMIGAIPRIQDLENIISYGITHFVCLTNLSHKIDFKNQYLKILQNNNCNFIYKPMPNGGIISDVLTNKLVDSIINIINENEKTCFYVHCEGGIGRAGTICSIILGKLQNIDAIDSINKVDTLRKNDRPDKSRLFVPLPETQKQVDQIIRILGNPKNLPIPNRKDRTWFKKIKQIRKNK</sequence>
<dbReference type="InterPro" id="IPR057023">
    <property type="entry name" value="PTP-SAK"/>
</dbReference>
<accession>A0A3G4ZSR9</accession>
<reference evidence="3" key="1">
    <citation type="submission" date="2018-10" db="EMBL/GenBank/DDBJ databases">
        <title>Hidden diversity of soil giant viruses.</title>
        <authorList>
            <person name="Schulz F."/>
            <person name="Alteio L."/>
            <person name="Goudeau D."/>
            <person name="Ryan E.M."/>
            <person name="Malmstrom R.R."/>
            <person name="Blanchard J."/>
            <person name="Woyke T."/>
        </authorList>
    </citation>
    <scope>NUCLEOTIDE SEQUENCE</scope>
    <source>
        <strain evidence="3">EDV1</strain>
    </source>
</reference>
<evidence type="ECO:0000313" key="3">
    <source>
        <dbReference type="EMBL" id="AYV77937.1"/>
    </source>
</evidence>
<evidence type="ECO:0000259" key="2">
    <source>
        <dbReference type="PROSITE" id="PS50056"/>
    </source>
</evidence>
<evidence type="ECO:0000256" key="1">
    <source>
        <dbReference type="ARBA" id="ARBA00022801"/>
    </source>
</evidence>
<dbReference type="EMBL" id="MK072068">
    <property type="protein sequence ID" value="AYV77937.1"/>
    <property type="molecule type" value="Genomic_DNA"/>
</dbReference>
<keyword evidence="1" id="KW-0378">Hydrolase</keyword>
<dbReference type="GO" id="GO:0016791">
    <property type="term" value="F:phosphatase activity"/>
    <property type="evidence" value="ECO:0007669"/>
    <property type="project" value="UniProtKB-ARBA"/>
</dbReference>
<gene>
    <name evidence="3" type="ORF">Edafosvirus3_15</name>
</gene>
<dbReference type="PROSITE" id="PS50056">
    <property type="entry name" value="TYR_PHOSPHATASE_2"/>
    <property type="match status" value="1"/>
</dbReference>
<name>A0A3G4ZSR9_9VIRU</name>